<dbReference type="PANTHER" id="PTHR22911:SF6">
    <property type="entry name" value="SOLUTE CARRIER FAMILY 35 MEMBER G1"/>
    <property type="match status" value="1"/>
</dbReference>
<feature type="transmembrane region" description="Helical" evidence="5">
    <location>
        <begin position="325"/>
        <end position="342"/>
    </location>
</feature>
<feature type="transmembrane region" description="Helical" evidence="5">
    <location>
        <begin position="98"/>
        <end position="118"/>
    </location>
</feature>
<dbReference type="InterPro" id="IPR000620">
    <property type="entry name" value="EamA_dom"/>
</dbReference>
<dbReference type="PANTHER" id="PTHR22911">
    <property type="entry name" value="ACYL-MALONYL CONDENSING ENZYME-RELATED"/>
    <property type="match status" value="1"/>
</dbReference>
<feature type="domain" description="EamA" evidence="6">
    <location>
        <begin position="235"/>
        <end position="365"/>
    </location>
</feature>
<sequence>MSSPIELSGSATRDSFDLQDDESFTLSDSESFQQGYSKLSFLYTHPLLSKPWAAYHAYLQPNVGLVLIVVSQFFNSIMAVTCKLLEADPMFETPIHPLQILFVRMAITYAFCLVYMYIDKTPHAPWGPTGYKKFLALRGFTGFFGVFGLYYSLQYMTLSDSVVITFLVPTVATFLAWLILGERYSIVESVCGLFSFGGVLLVARPSFIFGNSLSLADSSVETTDPQLRLFATGVGLLGVCGASSVLIVIRFIGKRAHPLISVSYFALTCVVISFVTLTVHPSLSFTVPQTGHQWFLFILIGVTGFVMQFCLTAGIQREKAGRSSLMLYTQMIYAVFWELIIWHRIPGFLSWVGFSIILACAVCVIMFKPQEEEVRAVPNDVEYSAGTGNNLGSTTAGNSVTDIQLSTFGKPQNQL</sequence>
<feature type="transmembrane region" description="Helical" evidence="5">
    <location>
        <begin position="348"/>
        <end position="367"/>
    </location>
</feature>
<dbReference type="RefSeq" id="XP_018984069.1">
    <property type="nucleotide sequence ID" value="XM_019129349.1"/>
</dbReference>
<feature type="transmembrane region" description="Helical" evidence="5">
    <location>
        <begin position="57"/>
        <end position="78"/>
    </location>
</feature>
<feature type="transmembrane region" description="Helical" evidence="5">
    <location>
        <begin position="162"/>
        <end position="180"/>
    </location>
</feature>
<dbReference type="GeneID" id="30147202"/>
<gene>
    <name evidence="7" type="ORF">BABINDRAFT_162431</name>
</gene>
<feature type="domain" description="EamA" evidence="6">
    <location>
        <begin position="64"/>
        <end position="203"/>
    </location>
</feature>
<feature type="transmembrane region" description="Helical" evidence="5">
    <location>
        <begin position="294"/>
        <end position="313"/>
    </location>
</feature>
<dbReference type="GO" id="GO:0016020">
    <property type="term" value="C:membrane"/>
    <property type="evidence" value="ECO:0007669"/>
    <property type="project" value="UniProtKB-SubCell"/>
</dbReference>
<name>A0A1E3QM35_9ASCO</name>
<evidence type="ECO:0000259" key="6">
    <source>
        <dbReference type="Pfam" id="PF00892"/>
    </source>
</evidence>
<feature type="transmembrane region" description="Helical" evidence="5">
    <location>
        <begin position="264"/>
        <end position="282"/>
    </location>
</feature>
<evidence type="ECO:0000256" key="4">
    <source>
        <dbReference type="ARBA" id="ARBA00023136"/>
    </source>
</evidence>
<proteinExistence type="predicted"/>
<keyword evidence="2 5" id="KW-0812">Transmembrane</keyword>
<feature type="transmembrane region" description="Helical" evidence="5">
    <location>
        <begin position="229"/>
        <end position="252"/>
    </location>
</feature>
<keyword evidence="8" id="KW-1185">Reference proteome</keyword>
<feature type="transmembrane region" description="Helical" evidence="5">
    <location>
        <begin position="187"/>
        <end position="209"/>
    </location>
</feature>
<evidence type="ECO:0000256" key="1">
    <source>
        <dbReference type="ARBA" id="ARBA00004141"/>
    </source>
</evidence>
<dbReference type="InterPro" id="IPR037185">
    <property type="entry name" value="EmrE-like"/>
</dbReference>
<keyword evidence="3 5" id="KW-1133">Transmembrane helix</keyword>
<dbReference type="EMBL" id="KV454434">
    <property type="protein sequence ID" value="ODQ78741.1"/>
    <property type="molecule type" value="Genomic_DNA"/>
</dbReference>
<dbReference type="OrthoDB" id="306876at2759"/>
<keyword evidence="4 5" id="KW-0472">Membrane</keyword>
<feature type="transmembrane region" description="Helical" evidence="5">
    <location>
        <begin position="130"/>
        <end position="150"/>
    </location>
</feature>
<dbReference type="Pfam" id="PF00892">
    <property type="entry name" value="EamA"/>
    <property type="match status" value="2"/>
</dbReference>
<organism evidence="7 8">
    <name type="scientific">Babjeviella inositovora NRRL Y-12698</name>
    <dbReference type="NCBI Taxonomy" id="984486"/>
    <lineage>
        <taxon>Eukaryota</taxon>
        <taxon>Fungi</taxon>
        <taxon>Dikarya</taxon>
        <taxon>Ascomycota</taxon>
        <taxon>Saccharomycotina</taxon>
        <taxon>Pichiomycetes</taxon>
        <taxon>Serinales incertae sedis</taxon>
        <taxon>Babjeviella</taxon>
    </lineage>
</organism>
<protein>
    <recommendedName>
        <fullName evidence="6">EamA domain-containing protein</fullName>
    </recommendedName>
</protein>
<dbReference type="SUPFAM" id="SSF103481">
    <property type="entry name" value="Multidrug resistance efflux transporter EmrE"/>
    <property type="match status" value="2"/>
</dbReference>
<dbReference type="AlphaFoldDB" id="A0A1E3QM35"/>
<evidence type="ECO:0000256" key="5">
    <source>
        <dbReference type="SAM" id="Phobius"/>
    </source>
</evidence>
<comment type="subcellular location">
    <subcellularLocation>
        <location evidence="1">Membrane</location>
        <topology evidence="1">Multi-pass membrane protein</topology>
    </subcellularLocation>
</comment>
<reference evidence="8" key="1">
    <citation type="submission" date="2016-05" db="EMBL/GenBank/DDBJ databases">
        <title>Comparative genomics of biotechnologically important yeasts.</title>
        <authorList>
            <consortium name="DOE Joint Genome Institute"/>
            <person name="Riley R."/>
            <person name="Haridas S."/>
            <person name="Wolfe K.H."/>
            <person name="Lopes M.R."/>
            <person name="Hittinger C.T."/>
            <person name="Goker M."/>
            <person name="Salamov A."/>
            <person name="Wisecaver J."/>
            <person name="Long T.M."/>
            <person name="Aerts A.L."/>
            <person name="Barry K."/>
            <person name="Choi C."/>
            <person name="Clum A."/>
            <person name="Coughlan A.Y."/>
            <person name="Deshpande S."/>
            <person name="Douglass A.P."/>
            <person name="Hanson S.J."/>
            <person name="Klenk H.-P."/>
            <person name="Labutti K."/>
            <person name="Lapidus A."/>
            <person name="Lindquist E."/>
            <person name="Lipzen A."/>
            <person name="Meier-Kolthoff J.P."/>
            <person name="Ohm R.A."/>
            <person name="Otillar R.P."/>
            <person name="Pangilinan J."/>
            <person name="Peng Y."/>
            <person name="Rokas A."/>
            <person name="Rosa C.A."/>
            <person name="Scheuner C."/>
            <person name="Sibirny A.A."/>
            <person name="Slot J.C."/>
            <person name="Stielow J.B."/>
            <person name="Sun H."/>
            <person name="Kurtzman C.P."/>
            <person name="Blackwell M."/>
            <person name="Grigoriev I.V."/>
            <person name="Jeffries T.W."/>
        </authorList>
    </citation>
    <scope>NUCLEOTIDE SEQUENCE [LARGE SCALE GENOMIC DNA]</scope>
    <source>
        <strain evidence="8">NRRL Y-12698</strain>
    </source>
</reference>
<dbReference type="STRING" id="984486.A0A1E3QM35"/>
<evidence type="ECO:0000313" key="8">
    <source>
        <dbReference type="Proteomes" id="UP000094336"/>
    </source>
</evidence>
<evidence type="ECO:0000313" key="7">
    <source>
        <dbReference type="EMBL" id="ODQ78741.1"/>
    </source>
</evidence>
<evidence type="ECO:0000256" key="3">
    <source>
        <dbReference type="ARBA" id="ARBA00022989"/>
    </source>
</evidence>
<dbReference type="Proteomes" id="UP000094336">
    <property type="component" value="Unassembled WGS sequence"/>
</dbReference>
<accession>A0A1E3QM35</accession>
<evidence type="ECO:0000256" key="2">
    <source>
        <dbReference type="ARBA" id="ARBA00022692"/>
    </source>
</evidence>